<dbReference type="InterPro" id="IPR003786">
    <property type="entry name" value="FdhD"/>
</dbReference>
<dbReference type="PANTHER" id="PTHR30592">
    <property type="entry name" value="FORMATE DEHYDROGENASE"/>
    <property type="match status" value="1"/>
</dbReference>
<evidence type="ECO:0000256" key="4">
    <source>
        <dbReference type="SAM" id="MobiDB-lite"/>
    </source>
</evidence>
<reference evidence="5 6" key="1">
    <citation type="submission" date="2020-08" db="EMBL/GenBank/DDBJ databases">
        <title>Genomic Encyclopedia of Type Strains, Phase IV (KMG-IV): sequencing the most valuable type-strain genomes for metagenomic binning, comparative biology and taxonomic classification.</title>
        <authorList>
            <person name="Goeker M."/>
        </authorList>
    </citation>
    <scope>NUCLEOTIDE SEQUENCE [LARGE SCALE GENOMIC DNA]</scope>
    <source>
        <strain evidence="5 6">DSM 28101</strain>
    </source>
</reference>
<gene>
    <name evidence="3" type="primary">fdhD</name>
    <name evidence="5" type="ORF">GGR30_002728</name>
</gene>
<comment type="caution">
    <text evidence="5">The sequence shown here is derived from an EMBL/GenBank/DDBJ whole genome shotgun (WGS) entry which is preliminary data.</text>
</comment>
<comment type="function">
    <text evidence="3">Required for formate dehydrogenase (FDH) activity. Acts as a sulfur carrier protein that transfers sulfur from IscS to the molybdenum cofactor prior to its insertion into FDH.</text>
</comment>
<accession>A0A7W6KMF2</accession>
<dbReference type="EMBL" id="JACIDZ010000008">
    <property type="protein sequence ID" value="MBB4122794.1"/>
    <property type="molecule type" value="Genomic_DNA"/>
</dbReference>
<keyword evidence="6" id="KW-1185">Reference proteome</keyword>
<dbReference type="AlphaFoldDB" id="A0A7W6KMF2"/>
<dbReference type="GO" id="GO:0016783">
    <property type="term" value="F:sulfurtransferase activity"/>
    <property type="evidence" value="ECO:0007669"/>
    <property type="project" value="InterPro"/>
</dbReference>
<feature type="active site" description="Cysteine persulfide intermediate" evidence="3">
    <location>
        <position position="114"/>
    </location>
</feature>
<dbReference type="PANTHER" id="PTHR30592:SF1">
    <property type="entry name" value="SULFUR CARRIER PROTEIN FDHD"/>
    <property type="match status" value="1"/>
</dbReference>
<dbReference type="RefSeq" id="WP_183487095.1">
    <property type="nucleotide sequence ID" value="NZ_JACIDZ010000008.1"/>
</dbReference>
<dbReference type="InterPro" id="IPR016193">
    <property type="entry name" value="Cytidine_deaminase-like"/>
</dbReference>
<dbReference type="HAMAP" id="MF_00187">
    <property type="entry name" value="FdhD"/>
    <property type="match status" value="1"/>
</dbReference>
<name>A0A7W6KMF2_9HYPH</name>
<dbReference type="PIRSF" id="PIRSF015626">
    <property type="entry name" value="FdhD"/>
    <property type="match status" value="1"/>
</dbReference>
<keyword evidence="1 3" id="KW-0963">Cytoplasm</keyword>
<dbReference type="Gene3D" id="3.10.20.10">
    <property type="match status" value="1"/>
</dbReference>
<evidence type="ECO:0000313" key="5">
    <source>
        <dbReference type="EMBL" id="MBB4122794.1"/>
    </source>
</evidence>
<dbReference type="GO" id="GO:0006777">
    <property type="term" value="P:Mo-molybdopterin cofactor biosynthetic process"/>
    <property type="evidence" value="ECO:0007669"/>
    <property type="project" value="UniProtKB-UniRule"/>
</dbReference>
<dbReference type="NCBIfam" id="TIGR00129">
    <property type="entry name" value="fdhD_narQ"/>
    <property type="match status" value="1"/>
</dbReference>
<protein>
    <recommendedName>
        <fullName evidence="3">Sulfur carrier protein FdhD</fullName>
    </recommendedName>
</protein>
<evidence type="ECO:0000313" key="6">
    <source>
        <dbReference type="Proteomes" id="UP000530571"/>
    </source>
</evidence>
<dbReference type="Pfam" id="PF02634">
    <property type="entry name" value="FdhD-NarQ"/>
    <property type="match status" value="1"/>
</dbReference>
<proteinExistence type="inferred from homology"/>
<sequence>MAEEERPAARPLKPLFSVGSRKSASGSQSLAAETAVALSYGGSSHAVLMATPADLVDLAYGFSLTEGIVRRPDEILGVEPVPFTSGIDLQITLAEDRSAALAARRRSMAGPVGCGLCGLESIDAAMRPVPVVEGDDFTMSTDDVDTAVAALSRHQPFFAKTRAVHGAGLFRPATGLVAMREDVGRHNALDKLIGALARQGEAAAGGAFVVTSRLSVEMVQKAAVAGAPVLIAVSQPTALAVETAEKAGITLVASARGDGFSVFSHGSRIRQ</sequence>
<dbReference type="Proteomes" id="UP000530571">
    <property type="component" value="Unassembled WGS sequence"/>
</dbReference>
<dbReference type="SUPFAM" id="SSF53927">
    <property type="entry name" value="Cytidine deaminase-like"/>
    <property type="match status" value="1"/>
</dbReference>
<dbReference type="GO" id="GO:0097163">
    <property type="term" value="F:sulfur carrier activity"/>
    <property type="evidence" value="ECO:0007669"/>
    <property type="project" value="UniProtKB-UniRule"/>
</dbReference>
<organism evidence="5 6">
    <name type="scientific">Martelella radicis</name>
    <dbReference type="NCBI Taxonomy" id="1397476"/>
    <lineage>
        <taxon>Bacteria</taxon>
        <taxon>Pseudomonadati</taxon>
        <taxon>Pseudomonadota</taxon>
        <taxon>Alphaproteobacteria</taxon>
        <taxon>Hyphomicrobiales</taxon>
        <taxon>Aurantimonadaceae</taxon>
        <taxon>Martelella</taxon>
    </lineage>
</organism>
<comment type="similarity">
    <text evidence="3">Belongs to the FdhD family.</text>
</comment>
<comment type="subcellular location">
    <subcellularLocation>
        <location evidence="3">Cytoplasm</location>
    </subcellularLocation>
</comment>
<feature type="region of interest" description="Disordered" evidence="4">
    <location>
        <begin position="1"/>
        <end position="22"/>
    </location>
</feature>
<evidence type="ECO:0000256" key="1">
    <source>
        <dbReference type="ARBA" id="ARBA00022490"/>
    </source>
</evidence>
<evidence type="ECO:0000256" key="2">
    <source>
        <dbReference type="ARBA" id="ARBA00023150"/>
    </source>
</evidence>
<dbReference type="GO" id="GO:0005737">
    <property type="term" value="C:cytoplasm"/>
    <property type="evidence" value="ECO:0007669"/>
    <property type="project" value="UniProtKB-SubCell"/>
</dbReference>
<comment type="caution">
    <text evidence="3">Lacks conserved residue(s) required for the propagation of feature annotation.</text>
</comment>
<evidence type="ECO:0000256" key="3">
    <source>
        <dbReference type="HAMAP-Rule" id="MF_00187"/>
    </source>
</evidence>
<keyword evidence="2 3" id="KW-0501">Molybdenum cofactor biosynthesis</keyword>
<dbReference type="Gene3D" id="3.40.140.10">
    <property type="entry name" value="Cytidine Deaminase, domain 2"/>
    <property type="match status" value="1"/>
</dbReference>